<dbReference type="Proteomes" id="UP001056778">
    <property type="component" value="Chromosome 2"/>
</dbReference>
<protein>
    <submittedName>
        <fullName evidence="1">E3 ubiquitin-protein ligase pellino-related</fullName>
    </submittedName>
</protein>
<organism evidence="1 2">
    <name type="scientific">Holotrichia oblita</name>
    <name type="common">Chafer beetle</name>
    <dbReference type="NCBI Taxonomy" id="644536"/>
    <lineage>
        <taxon>Eukaryota</taxon>
        <taxon>Metazoa</taxon>
        <taxon>Ecdysozoa</taxon>
        <taxon>Arthropoda</taxon>
        <taxon>Hexapoda</taxon>
        <taxon>Insecta</taxon>
        <taxon>Pterygota</taxon>
        <taxon>Neoptera</taxon>
        <taxon>Endopterygota</taxon>
        <taxon>Coleoptera</taxon>
        <taxon>Polyphaga</taxon>
        <taxon>Scarabaeiformia</taxon>
        <taxon>Scarabaeidae</taxon>
        <taxon>Melolonthinae</taxon>
        <taxon>Holotrichia</taxon>
    </lineage>
</organism>
<sequence>MFACEIFYARTSEQFRIPNCLREEDDSEKIKNVGWNRITNLRRKGQQQFRKTETARQIWRTRYIGGDRGRKRSKFVLYKRQDANGVKRSRHYEVKTPHSSQAILDAKQHSISYTLSRNHAVIVEYTPDENTDMFQIGRSSEAPIDFVVMDTIPGEKTGDNKVMQSTISRFACRILADRNNPKIARIYAAGFDTSRNIFLGEKASKWRENGYEIDGLTTNGVLIMHPKGSFCGGEAKCNCWLETSVGGGVHALRESRSAQRKGQVMEGETNILQDGTLIDLCGATLLWRSAEGLAKSPSKRDLEREIDEINAGRPQCPVGLNTLVIPRKVTPNENQQQPYVYLNCGHVQGLHDWGQDKDSGDRKCPICLEIGRSSEAPIDFVVMDTIPGEKTGDNKVMQSTISRFACRILADRNNPKIARIYAAGFDTSRNIFLGEKASKWRENGYEIDGLTTNGVLIMHPKGSFCGGEAKCNCWLETSVGGGVHALRESRSAQRKGQVMEGETNILQDGTLIDLCGATLLWRSAEGLSKSPSKRDLEREIDEINAGRPQCPVGLNTLVIPRKVTPNENQQQPYVYLNCGHVQGLHDWGQDKDSGDRKCPICLELGPVVKVCMGLEPAFYVDSGPPTYAFNPCGHMATEKTVKYWASVAIPHGTNDFYAVCPFCASPLSGNPGYIKLIFQDNVD</sequence>
<evidence type="ECO:0000313" key="2">
    <source>
        <dbReference type="Proteomes" id="UP001056778"/>
    </source>
</evidence>
<comment type="caution">
    <text evidence="1">The sequence shown here is derived from an EMBL/GenBank/DDBJ whole genome shotgun (WGS) entry which is preliminary data.</text>
</comment>
<evidence type="ECO:0000313" key="1">
    <source>
        <dbReference type="EMBL" id="KAI4469238.1"/>
    </source>
</evidence>
<gene>
    <name evidence="1" type="ORF">MML48_2g00001018</name>
</gene>
<proteinExistence type="predicted"/>
<keyword evidence="2" id="KW-1185">Reference proteome</keyword>
<dbReference type="EMBL" id="CM043016">
    <property type="protein sequence ID" value="KAI4469238.1"/>
    <property type="molecule type" value="Genomic_DNA"/>
</dbReference>
<accession>A0ACB9TQM8</accession>
<name>A0ACB9TQM8_HOLOL</name>
<reference evidence="1" key="1">
    <citation type="submission" date="2022-04" db="EMBL/GenBank/DDBJ databases">
        <title>Chromosome-scale genome assembly of Holotrichia oblita Faldermann.</title>
        <authorList>
            <person name="Rongchong L."/>
        </authorList>
    </citation>
    <scope>NUCLEOTIDE SEQUENCE</scope>
    <source>
        <strain evidence="1">81SQS9</strain>
    </source>
</reference>